<keyword evidence="2" id="KW-1185">Reference proteome</keyword>
<name>A0A151JLF8_9HYME</name>
<sequence length="108" mass="12210">IKSIDRTFALKHIHFGKAVVEIANFLAICIFNGGYINILKIMEMMGVIIDKSAHDLALSRDENRLKRSEYHASTSSKDVRIANREEKAAQNDFYEAEKGVLYSPGIDH</sequence>
<protein>
    <submittedName>
        <fullName evidence="1">Uncharacterized protein</fullName>
    </submittedName>
</protein>
<dbReference type="EMBL" id="KQ979014">
    <property type="protein sequence ID" value="KYN26620.1"/>
    <property type="molecule type" value="Genomic_DNA"/>
</dbReference>
<evidence type="ECO:0000313" key="1">
    <source>
        <dbReference type="EMBL" id="KYN26620.1"/>
    </source>
</evidence>
<organism evidence="1 2">
    <name type="scientific">Trachymyrmex cornetzi</name>
    <dbReference type="NCBI Taxonomy" id="471704"/>
    <lineage>
        <taxon>Eukaryota</taxon>
        <taxon>Metazoa</taxon>
        <taxon>Ecdysozoa</taxon>
        <taxon>Arthropoda</taxon>
        <taxon>Hexapoda</taxon>
        <taxon>Insecta</taxon>
        <taxon>Pterygota</taxon>
        <taxon>Neoptera</taxon>
        <taxon>Endopterygota</taxon>
        <taxon>Hymenoptera</taxon>
        <taxon>Apocrita</taxon>
        <taxon>Aculeata</taxon>
        <taxon>Formicoidea</taxon>
        <taxon>Formicidae</taxon>
        <taxon>Myrmicinae</taxon>
        <taxon>Trachymyrmex</taxon>
    </lineage>
</organism>
<evidence type="ECO:0000313" key="2">
    <source>
        <dbReference type="Proteomes" id="UP000078492"/>
    </source>
</evidence>
<reference evidence="1 2" key="1">
    <citation type="submission" date="2015-09" db="EMBL/GenBank/DDBJ databases">
        <title>Trachymyrmex cornetzi WGS genome.</title>
        <authorList>
            <person name="Nygaard S."/>
            <person name="Hu H."/>
            <person name="Boomsma J."/>
            <person name="Zhang G."/>
        </authorList>
    </citation>
    <scope>NUCLEOTIDE SEQUENCE [LARGE SCALE GENOMIC DNA]</scope>
    <source>
        <strain evidence="1">Tcor2-1</strain>
        <tissue evidence="1">Whole body</tissue>
    </source>
</reference>
<gene>
    <name evidence="1" type="ORF">ALC57_04013</name>
</gene>
<feature type="non-terminal residue" evidence="1">
    <location>
        <position position="1"/>
    </location>
</feature>
<dbReference type="AlphaFoldDB" id="A0A151JLF8"/>
<dbReference type="Proteomes" id="UP000078492">
    <property type="component" value="Unassembled WGS sequence"/>
</dbReference>
<proteinExistence type="predicted"/>
<accession>A0A151JLF8</accession>